<dbReference type="AlphaFoldDB" id="A0A1C4VJD3"/>
<keyword evidence="4" id="KW-1185">Reference proteome</keyword>
<dbReference type="PANTHER" id="PTHR23542:SF1">
    <property type="entry name" value="MAJOR FACILITATOR SUPERFAMILY (MFS) PROFILE DOMAIN-CONTAINING PROTEIN"/>
    <property type="match status" value="1"/>
</dbReference>
<feature type="transmembrane region" description="Helical" evidence="2">
    <location>
        <begin position="276"/>
        <end position="293"/>
    </location>
</feature>
<feature type="transmembrane region" description="Helical" evidence="2">
    <location>
        <begin position="172"/>
        <end position="192"/>
    </location>
</feature>
<accession>A0A1C4VJD3</accession>
<dbReference type="EMBL" id="FMCS01000002">
    <property type="protein sequence ID" value="SCE84112.1"/>
    <property type="molecule type" value="Genomic_DNA"/>
</dbReference>
<gene>
    <name evidence="3" type="ORF">GA0070214_102443</name>
</gene>
<dbReference type="GO" id="GO:0022857">
    <property type="term" value="F:transmembrane transporter activity"/>
    <property type="evidence" value="ECO:0007669"/>
    <property type="project" value="InterPro"/>
</dbReference>
<feature type="region of interest" description="Disordered" evidence="1">
    <location>
        <begin position="388"/>
        <end position="407"/>
    </location>
</feature>
<dbReference type="Pfam" id="PF07690">
    <property type="entry name" value="MFS_1"/>
    <property type="match status" value="1"/>
</dbReference>
<evidence type="ECO:0000256" key="2">
    <source>
        <dbReference type="SAM" id="Phobius"/>
    </source>
</evidence>
<feature type="transmembrane region" description="Helical" evidence="2">
    <location>
        <begin position="81"/>
        <end position="100"/>
    </location>
</feature>
<dbReference type="Proteomes" id="UP000199629">
    <property type="component" value="Unassembled WGS sequence"/>
</dbReference>
<reference evidence="4" key="1">
    <citation type="submission" date="2016-06" db="EMBL/GenBank/DDBJ databases">
        <authorList>
            <person name="Varghese N."/>
            <person name="Submissions Spin"/>
        </authorList>
    </citation>
    <scope>NUCLEOTIDE SEQUENCE [LARGE SCALE GENOMIC DNA]</scope>
    <source>
        <strain evidence="4">DSM 45246</strain>
    </source>
</reference>
<name>A0A1C4VJD3_9ACTN</name>
<evidence type="ECO:0000313" key="4">
    <source>
        <dbReference type="Proteomes" id="UP000199629"/>
    </source>
</evidence>
<feature type="transmembrane region" description="Helical" evidence="2">
    <location>
        <begin position="213"/>
        <end position="234"/>
    </location>
</feature>
<evidence type="ECO:0000313" key="3">
    <source>
        <dbReference type="EMBL" id="SCE84112.1"/>
    </source>
</evidence>
<feature type="transmembrane region" description="Helical" evidence="2">
    <location>
        <begin position="299"/>
        <end position="321"/>
    </location>
</feature>
<feature type="transmembrane region" description="Helical" evidence="2">
    <location>
        <begin position="246"/>
        <end position="264"/>
    </location>
</feature>
<dbReference type="InterPro" id="IPR036259">
    <property type="entry name" value="MFS_trans_sf"/>
</dbReference>
<feature type="transmembrane region" description="Helical" evidence="2">
    <location>
        <begin position="333"/>
        <end position="356"/>
    </location>
</feature>
<organism evidence="3 4">
    <name type="scientific">Micromonospora chaiyaphumensis</name>
    <dbReference type="NCBI Taxonomy" id="307119"/>
    <lineage>
        <taxon>Bacteria</taxon>
        <taxon>Bacillati</taxon>
        <taxon>Actinomycetota</taxon>
        <taxon>Actinomycetes</taxon>
        <taxon>Micromonosporales</taxon>
        <taxon>Micromonosporaceae</taxon>
        <taxon>Micromonospora</taxon>
    </lineage>
</organism>
<feature type="transmembrane region" description="Helical" evidence="2">
    <location>
        <begin position="362"/>
        <end position="381"/>
    </location>
</feature>
<keyword evidence="2" id="KW-0472">Membrane</keyword>
<protein>
    <submittedName>
        <fullName evidence="3">Predicted arabinose efflux permease, MFS family</fullName>
    </submittedName>
</protein>
<dbReference type="PANTHER" id="PTHR23542">
    <property type="match status" value="1"/>
</dbReference>
<dbReference type="Gene3D" id="1.20.1250.20">
    <property type="entry name" value="MFS general substrate transporter like domains"/>
    <property type="match status" value="1"/>
</dbReference>
<dbReference type="RefSeq" id="WP_091260857.1">
    <property type="nucleotide sequence ID" value="NZ_FMCS01000002.1"/>
</dbReference>
<keyword evidence="2" id="KW-1133">Transmembrane helix</keyword>
<evidence type="ECO:0000256" key="1">
    <source>
        <dbReference type="SAM" id="MobiDB-lite"/>
    </source>
</evidence>
<feature type="transmembrane region" description="Helical" evidence="2">
    <location>
        <begin position="46"/>
        <end position="69"/>
    </location>
</feature>
<dbReference type="SUPFAM" id="SSF103473">
    <property type="entry name" value="MFS general substrate transporter"/>
    <property type="match status" value="1"/>
</dbReference>
<keyword evidence="2" id="KW-0812">Transmembrane</keyword>
<dbReference type="InterPro" id="IPR011701">
    <property type="entry name" value="MFS"/>
</dbReference>
<sequence length="407" mass="40413">MSVDSSGIRAVLRAPQVLRVLLSSQVGRLPTASGPLALLLFARQSLSLAAAGLLVAAYTAGMAVGTPLLARAVDRWRQPPVLWAAAVLSGLGFGAVALTGGHLTGAVLGAAVAGLGTPPLEACLRTLWPALLPPATVPTAYTLDIAVQEVIFVVGPLVTLLAVTLAGPPAGLVAAGVLQLAGTAAYALSPAVRAWRGVPAVRHWAGPLRVPRFSLLMAGVVGVGAAVGSIAVAVTGYAEAAGDRRLSGWLLAAQAAGALAGGLLYTRARPGGPGRLPLLATALTVGYLPLLLAPGPAPMAGLLVVSGLALPPVLTAIFLTAERLAVPGTVAEAFAWVSTAFVVGSAAGSALAGPLVSTDLRYGLAVAPAAALLGTAVFWAVSRGDGRRRPENGTGPAVDPLTASRGA</sequence>
<proteinExistence type="predicted"/>